<keyword evidence="10 12" id="KW-0472">Membrane</keyword>
<evidence type="ECO:0000256" key="8">
    <source>
        <dbReference type="ARBA" id="ARBA00022989"/>
    </source>
</evidence>
<dbReference type="PROSITE" id="PS51013">
    <property type="entry name" value="PANNEXIN"/>
    <property type="match status" value="1"/>
</dbReference>
<keyword evidence="9 12" id="KW-0406">Ion transport</keyword>
<keyword evidence="5 12" id="KW-0812">Transmembrane</keyword>
<protein>
    <recommendedName>
        <fullName evidence="12">Innexin</fullName>
    </recommendedName>
</protein>
<sequence>MPRFLQELQLILPCTIADTFAEVLNWLITPFILFSWSFIIIMALFLSNPISCPDKWEYIDPRMCFIIEKNANMTRKLLDESVADKSFWVPYFFVIQGLSFIIGKLAWMVLQRFLYLPVQFICETSQQITFMNVAERRGRVVQMANLIMARIDAYKLNWVVISALLVRLIYLANVLLQMNLLLMLMSGIPKTLPLIEDIFYFLTDVEMTHSWTLNRVTYCNLPIDKNGTTMTLLNCSISGNVLINGVFKFIFIWLVLVEIATINYLIRVVRIRSYSNVKRFLKMLYPYIRKNEIEKFKDYLRRDGLLLIGYANDQSRAVACELTAVLYDRFAENQDEVIIWKQYTRN</sequence>
<evidence type="ECO:0000256" key="12">
    <source>
        <dbReference type="RuleBase" id="RU010713"/>
    </source>
</evidence>
<accession>A0A8S1F8C9</accession>
<evidence type="ECO:0000256" key="1">
    <source>
        <dbReference type="ARBA" id="ARBA00004610"/>
    </source>
</evidence>
<comment type="function">
    <text evidence="12">Structural component of the gap junctions.</text>
</comment>
<evidence type="ECO:0000256" key="7">
    <source>
        <dbReference type="ARBA" id="ARBA00022949"/>
    </source>
</evidence>
<dbReference type="AlphaFoldDB" id="A0A8S1F8C9"/>
<evidence type="ECO:0000256" key="10">
    <source>
        <dbReference type="ARBA" id="ARBA00023136"/>
    </source>
</evidence>
<dbReference type="Proteomes" id="UP000494206">
    <property type="component" value="Unassembled WGS sequence"/>
</dbReference>
<comment type="similarity">
    <text evidence="12">Belongs to the pannexin family.</text>
</comment>
<keyword evidence="4" id="KW-1003">Cell membrane</keyword>
<name>A0A8S1F8C9_9PELO</name>
<feature type="transmembrane region" description="Helical" evidence="12">
    <location>
        <begin position="23"/>
        <end position="46"/>
    </location>
</feature>
<dbReference type="GO" id="GO:0005243">
    <property type="term" value="F:gap junction channel activity"/>
    <property type="evidence" value="ECO:0007669"/>
    <property type="project" value="TreeGrafter"/>
</dbReference>
<dbReference type="PANTHER" id="PTHR11893">
    <property type="entry name" value="INNEXIN"/>
    <property type="match status" value="1"/>
</dbReference>
<dbReference type="InterPro" id="IPR000990">
    <property type="entry name" value="Innexin"/>
</dbReference>
<evidence type="ECO:0000256" key="4">
    <source>
        <dbReference type="ARBA" id="ARBA00022475"/>
    </source>
</evidence>
<dbReference type="GO" id="GO:0005886">
    <property type="term" value="C:plasma membrane"/>
    <property type="evidence" value="ECO:0007669"/>
    <property type="project" value="UniProtKB-SubCell"/>
</dbReference>
<evidence type="ECO:0000256" key="3">
    <source>
        <dbReference type="ARBA" id="ARBA00022448"/>
    </source>
</evidence>
<evidence type="ECO:0000256" key="11">
    <source>
        <dbReference type="ARBA" id="ARBA00023303"/>
    </source>
</evidence>
<gene>
    <name evidence="12" type="primary">inx</name>
    <name evidence="13" type="ORF">CBOVIS_LOCUS11716</name>
</gene>
<evidence type="ECO:0000256" key="9">
    <source>
        <dbReference type="ARBA" id="ARBA00023065"/>
    </source>
</evidence>
<comment type="subcellular location">
    <subcellularLocation>
        <location evidence="1">Cell junction</location>
        <location evidence="1">Gap junction</location>
    </subcellularLocation>
    <subcellularLocation>
        <location evidence="2 12">Cell membrane</location>
        <topology evidence="2 12">Multi-pass membrane protein</topology>
    </subcellularLocation>
</comment>
<feature type="transmembrane region" description="Helical" evidence="12">
    <location>
        <begin position="156"/>
        <end position="176"/>
    </location>
</feature>
<dbReference type="PANTHER" id="PTHR11893:SF15">
    <property type="entry name" value="INNEXIN-RELATED"/>
    <property type="match status" value="1"/>
</dbReference>
<dbReference type="GO" id="GO:0005921">
    <property type="term" value="C:gap junction"/>
    <property type="evidence" value="ECO:0007669"/>
    <property type="project" value="UniProtKB-SubCell"/>
</dbReference>
<proteinExistence type="inferred from homology"/>
<keyword evidence="8 12" id="KW-1133">Transmembrane helix</keyword>
<evidence type="ECO:0000256" key="5">
    <source>
        <dbReference type="ARBA" id="ARBA00022692"/>
    </source>
</evidence>
<evidence type="ECO:0000256" key="6">
    <source>
        <dbReference type="ARBA" id="ARBA00022868"/>
    </source>
</evidence>
<evidence type="ECO:0000256" key="2">
    <source>
        <dbReference type="ARBA" id="ARBA00004651"/>
    </source>
</evidence>
<feature type="transmembrane region" description="Helical" evidence="12">
    <location>
        <begin position="88"/>
        <end position="110"/>
    </location>
</feature>
<dbReference type="EMBL" id="CADEPM010000010">
    <property type="protein sequence ID" value="CAB3410157.1"/>
    <property type="molecule type" value="Genomic_DNA"/>
</dbReference>
<organism evidence="13 14">
    <name type="scientific">Caenorhabditis bovis</name>
    <dbReference type="NCBI Taxonomy" id="2654633"/>
    <lineage>
        <taxon>Eukaryota</taxon>
        <taxon>Metazoa</taxon>
        <taxon>Ecdysozoa</taxon>
        <taxon>Nematoda</taxon>
        <taxon>Chromadorea</taxon>
        <taxon>Rhabditida</taxon>
        <taxon>Rhabditina</taxon>
        <taxon>Rhabditomorpha</taxon>
        <taxon>Rhabditoidea</taxon>
        <taxon>Rhabditidae</taxon>
        <taxon>Peloderinae</taxon>
        <taxon>Caenorhabditis</taxon>
    </lineage>
</organism>
<evidence type="ECO:0000313" key="14">
    <source>
        <dbReference type="Proteomes" id="UP000494206"/>
    </source>
</evidence>
<dbReference type="Pfam" id="PF00876">
    <property type="entry name" value="Innexin"/>
    <property type="match status" value="1"/>
</dbReference>
<dbReference type="GO" id="GO:0034220">
    <property type="term" value="P:monoatomic ion transmembrane transport"/>
    <property type="evidence" value="ECO:0007669"/>
    <property type="project" value="UniProtKB-KW"/>
</dbReference>
<keyword evidence="3 12" id="KW-0813">Transport</keyword>
<keyword evidence="14" id="KW-1185">Reference proteome</keyword>
<evidence type="ECO:0000313" key="13">
    <source>
        <dbReference type="EMBL" id="CAB3410157.1"/>
    </source>
</evidence>
<reference evidence="13 14" key="1">
    <citation type="submission" date="2020-04" db="EMBL/GenBank/DDBJ databases">
        <authorList>
            <person name="Laetsch R D."/>
            <person name="Stevens L."/>
            <person name="Kumar S."/>
            <person name="Blaxter L. M."/>
        </authorList>
    </citation>
    <scope>NUCLEOTIDE SEQUENCE [LARGE SCALE GENOMIC DNA]</scope>
</reference>
<keyword evidence="6" id="KW-0303">Gap junction</keyword>
<comment type="caution">
    <text evidence="13">The sequence shown here is derived from an EMBL/GenBank/DDBJ whole genome shotgun (WGS) entry which is preliminary data.</text>
</comment>
<keyword evidence="7" id="KW-0965">Cell junction</keyword>
<feature type="transmembrane region" description="Helical" evidence="12">
    <location>
        <begin position="246"/>
        <end position="266"/>
    </location>
</feature>
<keyword evidence="11 12" id="KW-0407">Ion channel</keyword>